<feature type="transmembrane region" description="Helical" evidence="12">
    <location>
        <begin position="112"/>
        <end position="130"/>
    </location>
</feature>
<feature type="transmembrane region" description="Helical" evidence="12">
    <location>
        <begin position="136"/>
        <end position="154"/>
    </location>
</feature>
<feature type="transmembrane region" description="Helical" evidence="12">
    <location>
        <begin position="423"/>
        <end position="439"/>
    </location>
</feature>
<feature type="transmembrane region" description="Helical" evidence="12">
    <location>
        <begin position="76"/>
        <end position="100"/>
    </location>
</feature>
<dbReference type="AlphaFoldDB" id="A0A964UPQ3"/>
<feature type="transmembrane region" description="Helical" evidence="12">
    <location>
        <begin position="351"/>
        <end position="370"/>
    </location>
</feature>
<evidence type="ECO:0000256" key="12">
    <source>
        <dbReference type="SAM" id="Phobius"/>
    </source>
</evidence>
<evidence type="ECO:0000259" key="13">
    <source>
        <dbReference type="PROSITE" id="PS50850"/>
    </source>
</evidence>
<dbReference type="GO" id="GO:0015293">
    <property type="term" value="F:symporter activity"/>
    <property type="evidence" value="ECO:0007669"/>
    <property type="project" value="UniProtKB-KW"/>
</dbReference>
<keyword evidence="4" id="KW-1003">Cell membrane</keyword>
<keyword evidence="15" id="KW-1185">Reference proteome</keyword>
<feature type="transmembrane region" description="Helical" evidence="12">
    <location>
        <begin position="175"/>
        <end position="199"/>
    </location>
</feature>
<organism evidence="14 15">
    <name type="scientific">Streptomyces boluensis</name>
    <dbReference type="NCBI Taxonomy" id="1775135"/>
    <lineage>
        <taxon>Bacteria</taxon>
        <taxon>Bacillati</taxon>
        <taxon>Actinomycetota</taxon>
        <taxon>Actinomycetes</taxon>
        <taxon>Kitasatosporales</taxon>
        <taxon>Streptomycetaceae</taxon>
        <taxon>Streptomyces</taxon>
    </lineage>
</organism>
<feature type="transmembrane region" description="Helical" evidence="12">
    <location>
        <begin position="391"/>
        <end position="411"/>
    </location>
</feature>
<dbReference type="Pfam" id="PF07690">
    <property type="entry name" value="MFS_1"/>
    <property type="match status" value="1"/>
</dbReference>
<keyword evidence="3" id="KW-0813">Transport</keyword>
<dbReference type="PANTHER" id="PTHR43528">
    <property type="entry name" value="ALPHA-KETOGLUTARATE PERMEASE"/>
    <property type="match status" value="1"/>
</dbReference>
<comment type="similarity">
    <text evidence="2">Belongs to the major facilitator superfamily. Metabolite:H+ Symporter (MHS) family (TC 2.A.1.6) family.</text>
</comment>
<dbReference type="OrthoDB" id="8953821at2"/>
<dbReference type="EMBL" id="JAAAHS010000087">
    <property type="protein sequence ID" value="NBE52527.1"/>
    <property type="molecule type" value="Genomic_DNA"/>
</dbReference>
<reference evidence="14" key="1">
    <citation type="submission" date="2020-01" db="EMBL/GenBank/DDBJ databases">
        <title>Whole-genome analyses of novel actinobacteria.</title>
        <authorList>
            <person name="Sahin N."/>
        </authorList>
    </citation>
    <scope>NUCLEOTIDE SEQUENCE</scope>
    <source>
        <strain evidence="14">YC537</strain>
    </source>
</reference>
<evidence type="ECO:0000313" key="15">
    <source>
        <dbReference type="Proteomes" id="UP000598297"/>
    </source>
</evidence>
<evidence type="ECO:0000256" key="11">
    <source>
        <dbReference type="SAM" id="MobiDB-lite"/>
    </source>
</evidence>
<evidence type="ECO:0000256" key="1">
    <source>
        <dbReference type="ARBA" id="ARBA00004651"/>
    </source>
</evidence>
<evidence type="ECO:0000256" key="9">
    <source>
        <dbReference type="ARBA" id="ARBA00037295"/>
    </source>
</evidence>
<comment type="caution">
    <text evidence="14">The sequence shown here is derived from an EMBL/GenBank/DDBJ whole genome shotgun (WGS) entry which is preliminary data.</text>
</comment>
<evidence type="ECO:0000256" key="4">
    <source>
        <dbReference type="ARBA" id="ARBA00022475"/>
    </source>
</evidence>
<evidence type="ECO:0000256" key="3">
    <source>
        <dbReference type="ARBA" id="ARBA00022448"/>
    </source>
</evidence>
<accession>A0A964UPQ3</accession>
<evidence type="ECO:0000256" key="10">
    <source>
        <dbReference type="ARBA" id="ARBA00039918"/>
    </source>
</evidence>
<dbReference type="FunFam" id="1.20.1250.20:FF:000001">
    <property type="entry name" value="Dicarboxylate MFS transporter"/>
    <property type="match status" value="1"/>
</dbReference>
<dbReference type="InterPro" id="IPR036259">
    <property type="entry name" value="MFS_trans_sf"/>
</dbReference>
<feature type="transmembrane region" description="Helical" evidence="12">
    <location>
        <begin position="261"/>
        <end position="283"/>
    </location>
</feature>
<keyword evidence="8 12" id="KW-0472">Membrane</keyword>
<evidence type="ECO:0000256" key="5">
    <source>
        <dbReference type="ARBA" id="ARBA00022692"/>
    </source>
</evidence>
<evidence type="ECO:0000313" key="14">
    <source>
        <dbReference type="EMBL" id="NBE52527.1"/>
    </source>
</evidence>
<feature type="compositionally biased region" description="Low complexity" evidence="11">
    <location>
        <begin position="16"/>
        <end position="25"/>
    </location>
</feature>
<feature type="transmembrane region" description="Helical" evidence="12">
    <location>
        <begin position="326"/>
        <end position="345"/>
    </location>
</feature>
<evidence type="ECO:0000256" key="2">
    <source>
        <dbReference type="ARBA" id="ARBA00008240"/>
    </source>
</evidence>
<comment type="subcellular location">
    <subcellularLocation>
        <location evidence="1">Cell membrane</location>
        <topology evidence="1">Multi-pass membrane protein</topology>
    </subcellularLocation>
</comment>
<dbReference type="PANTHER" id="PTHR43528:SF3">
    <property type="entry name" value="CITRATE-PROTON SYMPORTER"/>
    <property type="match status" value="1"/>
</dbReference>
<dbReference type="SUPFAM" id="SSF103473">
    <property type="entry name" value="MFS general substrate transporter"/>
    <property type="match status" value="1"/>
</dbReference>
<dbReference type="Proteomes" id="UP000598297">
    <property type="component" value="Unassembled WGS sequence"/>
</dbReference>
<dbReference type="InterPro" id="IPR020846">
    <property type="entry name" value="MFS_dom"/>
</dbReference>
<dbReference type="InterPro" id="IPR051084">
    <property type="entry name" value="H+-coupled_symporters"/>
</dbReference>
<gene>
    <name evidence="14" type="ORF">GUY60_14040</name>
</gene>
<evidence type="ECO:0000256" key="8">
    <source>
        <dbReference type="ARBA" id="ARBA00023136"/>
    </source>
</evidence>
<sequence length="449" mass="47304">MTTTPAGTPTGPPTGDPADTSADASASSVSPERIAAARKAVISSSIGAALEWFDIIVYASFAVVIAKNFFPGGDSGLGLILTFATFTISYLVRPLGGLLIGGYGDRYGRKKALTLTLILMMAGTVLMAAAPTHQAIGAWAGLIILVSRLVQGFSAGAEFGTATTFLIETAPHRKVYYSSWQVASQGVSMFLASAFGYVLFKYLSEDDLYSWGWRIPFIVGILVGPVGLYIRARLSETEEFSQGPRERTPVRTTLTRHLGRVLTGAACVGVATISVYLILYMPTFAVKSLGVPADAAYLGGVVAGLVTLVGVPLVGKLADRVGPARVMTWAAVAALALAWPLFKALTSSPTVPTLVCVIAVLGVIMAFYFAPLPALLTSLYPPEVRTTAVSTAYNLGVTLLGGIAPLVLTWLIDRTGSLDSPSLYYMGVAVISLLGLWFVRRHTSVALPK</sequence>
<feature type="domain" description="Major facilitator superfamily (MFS) profile" evidence="13">
    <location>
        <begin position="40"/>
        <end position="444"/>
    </location>
</feature>
<dbReference type="Gene3D" id="1.20.1250.20">
    <property type="entry name" value="MFS general substrate transporter like domains"/>
    <property type="match status" value="2"/>
</dbReference>
<feature type="transmembrane region" description="Helical" evidence="12">
    <location>
        <begin position="211"/>
        <end position="230"/>
    </location>
</feature>
<keyword evidence="5 12" id="KW-0812">Transmembrane</keyword>
<evidence type="ECO:0000256" key="6">
    <source>
        <dbReference type="ARBA" id="ARBA00022847"/>
    </source>
</evidence>
<name>A0A964UPQ3_9ACTN</name>
<comment type="function">
    <text evidence="9">May be a proton symporter involved in the uptake of osmolytes such as proline and glycine betaine.</text>
</comment>
<feature type="transmembrane region" description="Helical" evidence="12">
    <location>
        <begin position="295"/>
        <end position="314"/>
    </location>
</feature>
<keyword evidence="7 12" id="KW-1133">Transmembrane helix</keyword>
<dbReference type="GO" id="GO:0005886">
    <property type="term" value="C:plasma membrane"/>
    <property type="evidence" value="ECO:0007669"/>
    <property type="project" value="UniProtKB-SubCell"/>
</dbReference>
<feature type="region of interest" description="Disordered" evidence="11">
    <location>
        <begin position="1"/>
        <end position="25"/>
    </location>
</feature>
<keyword evidence="6" id="KW-0769">Symport</keyword>
<feature type="transmembrane region" description="Helical" evidence="12">
    <location>
        <begin position="48"/>
        <end position="70"/>
    </location>
</feature>
<dbReference type="InterPro" id="IPR011701">
    <property type="entry name" value="MFS"/>
</dbReference>
<evidence type="ECO:0000256" key="7">
    <source>
        <dbReference type="ARBA" id="ARBA00022989"/>
    </source>
</evidence>
<proteinExistence type="inferred from homology"/>
<dbReference type="PROSITE" id="PS50850">
    <property type="entry name" value="MFS"/>
    <property type="match status" value="1"/>
</dbReference>
<protein>
    <recommendedName>
        <fullName evidence="10">Putative proline/betaine transporter</fullName>
    </recommendedName>
</protein>